<evidence type="ECO:0000256" key="4">
    <source>
        <dbReference type="ARBA" id="ARBA00022771"/>
    </source>
</evidence>
<evidence type="ECO:0000313" key="13">
    <source>
        <dbReference type="EMBL" id="KAJ3106924.1"/>
    </source>
</evidence>
<feature type="compositionally biased region" description="Polar residues" evidence="10">
    <location>
        <begin position="79"/>
        <end position="93"/>
    </location>
</feature>
<evidence type="ECO:0000256" key="5">
    <source>
        <dbReference type="ARBA" id="ARBA00022801"/>
    </source>
</evidence>
<evidence type="ECO:0000256" key="6">
    <source>
        <dbReference type="ARBA" id="ARBA00022806"/>
    </source>
</evidence>
<evidence type="ECO:0000259" key="11">
    <source>
        <dbReference type="PROSITE" id="PS50089"/>
    </source>
</evidence>
<comment type="caution">
    <text evidence="13">The sequence shown here is derived from an EMBL/GenBank/DDBJ whole genome shotgun (WGS) entry which is preliminary data.</text>
</comment>
<dbReference type="Proteomes" id="UP001211907">
    <property type="component" value="Unassembled WGS sequence"/>
</dbReference>
<feature type="region of interest" description="Disordered" evidence="10">
    <location>
        <begin position="69"/>
        <end position="167"/>
    </location>
</feature>
<feature type="region of interest" description="Disordered" evidence="10">
    <location>
        <begin position="571"/>
        <end position="627"/>
    </location>
</feature>
<name>A0AAD5SU04_9FUNG</name>
<evidence type="ECO:0000256" key="9">
    <source>
        <dbReference type="PROSITE-ProRule" id="PRU00175"/>
    </source>
</evidence>
<dbReference type="InterPro" id="IPR013083">
    <property type="entry name" value="Znf_RING/FYVE/PHD"/>
</dbReference>
<feature type="non-terminal residue" evidence="13">
    <location>
        <position position="908"/>
    </location>
</feature>
<dbReference type="InterPro" id="IPR017907">
    <property type="entry name" value="Znf_RING_CS"/>
</dbReference>
<keyword evidence="14" id="KW-1185">Reference proteome</keyword>
<dbReference type="GO" id="GO:0008094">
    <property type="term" value="F:ATP-dependent activity, acting on DNA"/>
    <property type="evidence" value="ECO:0007669"/>
    <property type="project" value="TreeGrafter"/>
</dbReference>
<keyword evidence="7" id="KW-0862">Zinc</keyword>
<dbReference type="GO" id="GO:0004386">
    <property type="term" value="F:helicase activity"/>
    <property type="evidence" value="ECO:0007669"/>
    <property type="project" value="UniProtKB-KW"/>
</dbReference>
<dbReference type="InterPro" id="IPR027370">
    <property type="entry name" value="Znf-RING_euk"/>
</dbReference>
<evidence type="ECO:0000256" key="2">
    <source>
        <dbReference type="ARBA" id="ARBA00022723"/>
    </source>
</evidence>
<evidence type="ECO:0000256" key="3">
    <source>
        <dbReference type="ARBA" id="ARBA00022741"/>
    </source>
</evidence>
<dbReference type="CDD" id="cd18008">
    <property type="entry name" value="DEXDc_SHPRH-like"/>
    <property type="match status" value="1"/>
</dbReference>
<dbReference type="Gene3D" id="3.40.50.10810">
    <property type="entry name" value="Tandem AAA-ATPase domain"/>
    <property type="match status" value="1"/>
</dbReference>
<dbReference type="GO" id="GO:0008270">
    <property type="term" value="F:zinc ion binding"/>
    <property type="evidence" value="ECO:0007669"/>
    <property type="project" value="UniProtKB-KW"/>
</dbReference>
<sequence>MHARPIIIDIDDDDGYEIIDLTGPTGANAGTAISSSSSSSISVLPSHSPDYDWSYSDLGVSKVKLESPRNEIKLKSDPGKNNQSKHNTSTAPTKQLFSPTSSLSSVSAQLQNSSTNKRDNILMKGSHSQPSLDINSPFFVNSKNDSGSGSDDDNDKNVPNNDEPGTASRDLEALLDMVADNKEALSPDDLHALQRKFGPSMTPKNLTISLHEHQIEGLAWLYKMENSPVNNGGILADDMGLGKTIQTLALIVGNKPPENNEIKGTLIVCPVSLMRQWEREILTKSKGLSVYIHHGANRIKSKLAMRSYDVVITSYTIVANERGKAAVLDVNNIPIIEEIKSGPLFRARWYRIVLDEAHTIKNHRGSASLACTELTAKKRLCLTGTPIQNSAEEIYALFRFLKLPHFGEYSNFNSEIGRLITVNRSNTVENAVIAERNRTGMKRLRAVLQQCLFRRTKKSTKRSDSSKPILTLPERSVEIVKIQLNEAERSLYDAMQSYCLQHFDELDRENKVMKNFSSILSMILRLRQVCGHPHLFAEIFKDYEKGIRVLGDYGDLASIMGGTMARINQDALDASSPKSRHSLSSRRQSSPSTKKSKAVDLFTDDDDLFKSSDEENEEPVVRKKKSPESIKRLLMSPALSKKLKEAKKNMSADVFERVMSQVNCTDGDSLLDAECPHCLDILTDAMVTICGHAFCRECITGYLSHIQADENNHGEENVAAITRPCPVCRGSISLNTLCEAFYFIKNNVTETVLGTPIKLKAYEYDNDDIMNMTPKKTVDDDIILLGSTRLKSPLVTRSSSGDDGIEYTDEETPVSGNIDRPGGLNTLETPGNQTRSYDFEMDPYAADNLLKSYSKKNDQVADDNLEQNEKVNSDEDDVVIMQSIPVPPPIDEELKKMTAEERSRLWDK</sequence>
<dbReference type="InterPro" id="IPR014001">
    <property type="entry name" value="Helicase_ATP-bd"/>
</dbReference>
<feature type="domain" description="Helicase ATP-binding" evidence="12">
    <location>
        <begin position="224"/>
        <end position="404"/>
    </location>
</feature>
<dbReference type="CDD" id="cd16449">
    <property type="entry name" value="RING-HC"/>
    <property type="match status" value="1"/>
</dbReference>
<dbReference type="Pfam" id="PF13445">
    <property type="entry name" value="zf-RING_UBOX"/>
    <property type="match status" value="1"/>
</dbReference>
<gene>
    <name evidence="13" type="ORF">HK100_003667</name>
</gene>
<dbReference type="PANTHER" id="PTHR45626">
    <property type="entry name" value="TRANSCRIPTION TERMINATION FACTOR 2-RELATED"/>
    <property type="match status" value="1"/>
</dbReference>
<dbReference type="PROSITE" id="PS51192">
    <property type="entry name" value="HELICASE_ATP_BIND_1"/>
    <property type="match status" value="1"/>
</dbReference>
<feature type="compositionally biased region" description="Acidic residues" evidence="10">
    <location>
        <begin position="803"/>
        <end position="812"/>
    </location>
</feature>
<comment type="similarity">
    <text evidence="1">Belongs to the SNF2/RAD54 helicase family.</text>
</comment>
<dbReference type="SMART" id="SM00184">
    <property type="entry name" value="RING"/>
    <property type="match status" value="1"/>
</dbReference>
<dbReference type="AlphaFoldDB" id="A0AAD5SU04"/>
<protein>
    <submittedName>
        <fullName evidence="13">Uncharacterized protein</fullName>
    </submittedName>
</protein>
<dbReference type="PROSITE" id="PS00518">
    <property type="entry name" value="ZF_RING_1"/>
    <property type="match status" value="1"/>
</dbReference>
<keyword evidence="5" id="KW-0378">Hydrolase</keyword>
<dbReference type="SUPFAM" id="SSF57850">
    <property type="entry name" value="RING/U-box"/>
    <property type="match status" value="1"/>
</dbReference>
<feature type="compositionally biased region" description="Low complexity" evidence="10">
    <location>
        <begin position="95"/>
        <end position="114"/>
    </location>
</feature>
<dbReference type="EMBL" id="JADGJH010001930">
    <property type="protein sequence ID" value="KAJ3106924.1"/>
    <property type="molecule type" value="Genomic_DNA"/>
</dbReference>
<keyword evidence="8" id="KW-0067">ATP-binding</keyword>
<reference evidence="13" key="1">
    <citation type="submission" date="2020-05" db="EMBL/GenBank/DDBJ databases">
        <title>Phylogenomic resolution of chytrid fungi.</title>
        <authorList>
            <person name="Stajich J.E."/>
            <person name="Amses K."/>
            <person name="Simmons R."/>
            <person name="Seto K."/>
            <person name="Myers J."/>
            <person name="Bonds A."/>
            <person name="Quandt C.A."/>
            <person name="Barry K."/>
            <person name="Liu P."/>
            <person name="Grigoriev I."/>
            <person name="Longcore J.E."/>
            <person name="James T.Y."/>
        </authorList>
    </citation>
    <scope>NUCLEOTIDE SEQUENCE</scope>
    <source>
        <strain evidence="13">JEL0513</strain>
    </source>
</reference>
<dbReference type="InterPro" id="IPR038718">
    <property type="entry name" value="SNF2-like_sf"/>
</dbReference>
<dbReference type="Pfam" id="PF00176">
    <property type="entry name" value="SNF2-rel_dom"/>
    <property type="match status" value="1"/>
</dbReference>
<dbReference type="InterPro" id="IPR050628">
    <property type="entry name" value="SNF2_RAD54_helicase_TF"/>
</dbReference>
<dbReference type="SMART" id="SM00487">
    <property type="entry name" value="DEXDc"/>
    <property type="match status" value="1"/>
</dbReference>
<dbReference type="GO" id="GO:0016787">
    <property type="term" value="F:hydrolase activity"/>
    <property type="evidence" value="ECO:0007669"/>
    <property type="project" value="UniProtKB-KW"/>
</dbReference>
<keyword evidence="6" id="KW-0347">Helicase</keyword>
<evidence type="ECO:0000313" key="14">
    <source>
        <dbReference type="Proteomes" id="UP001211907"/>
    </source>
</evidence>
<keyword evidence="3" id="KW-0547">Nucleotide-binding</keyword>
<feature type="compositionally biased region" description="Basic and acidic residues" evidence="10">
    <location>
        <begin position="69"/>
        <end position="78"/>
    </location>
</feature>
<dbReference type="GO" id="GO:0006281">
    <property type="term" value="P:DNA repair"/>
    <property type="evidence" value="ECO:0007669"/>
    <property type="project" value="TreeGrafter"/>
</dbReference>
<dbReference type="InterPro" id="IPR027417">
    <property type="entry name" value="P-loop_NTPase"/>
</dbReference>
<dbReference type="SUPFAM" id="SSF52540">
    <property type="entry name" value="P-loop containing nucleoside triphosphate hydrolases"/>
    <property type="match status" value="2"/>
</dbReference>
<dbReference type="PANTHER" id="PTHR45626:SF16">
    <property type="entry name" value="ATP-DEPENDENT HELICASE ULS1"/>
    <property type="match status" value="1"/>
</dbReference>
<evidence type="ECO:0000256" key="10">
    <source>
        <dbReference type="SAM" id="MobiDB-lite"/>
    </source>
</evidence>
<dbReference type="InterPro" id="IPR000330">
    <property type="entry name" value="SNF2_N"/>
</dbReference>
<feature type="domain" description="RING-type" evidence="11">
    <location>
        <begin position="675"/>
        <end position="729"/>
    </location>
</feature>
<evidence type="ECO:0000256" key="8">
    <source>
        <dbReference type="ARBA" id="ARBA00022840"/>
    </source>
</evidence>
<organism evidence="13 14">
    <name type="scientific">Physocladia obscura</name>
    <dbReference type="NCBI Taxonomy" id="109957"/>
    <lineage>
        <taxon>Eukaryota</taxon>
        <taxon>Fungi</taxon>
        <taxon>Fungi incertae sedis</taxon>
        <taxon>Chytridiomycota</taxon>
        <taxon>Chytridiomycota incertae sedis</taxon>
        <taxon>Chytridiomycetes</taxon>
        <taxon>Chytridiales</taxon>
        <taxon>Chytriomycetaceae</taxon>
        <taxon>Physocladia</taxon>
    </lineage>
</organism>
<evidence type="ECO:0000256" key="7">
    <source>
        <dbReference type="ARBA" id="ARBA00022833"/>
    </source>
</evidence>
<proteinExistence type="inferred from homology"/>
<feature type="region of interest" description="Disordered" evidence="10">
    <location>
        <begin position="885"/>
        <end position="908"/>
    </location>
</feature>
<accession>A0AAD5SU04</accession>
<evidence type="ECO:0000259" key="12">
    <source>
        <dbReference type="PROSITE" id="PS51192"/>
    </source>
</evidence>
<dbReference type="InterPro" id="IPR001841">
    <property type="entry name" value="Znf_RING"/>
</dbReference>
<dbReference type="GO" id="GO:0005634">
    <property type="term" value="C:nucleus"/>
    <property type="evidence" value="ECO:0007669"/>
    <property type="project" value="TreeGrafter"/>
</dbReference>
<dbReference type="Gene3D" id="3.30.40.10">
    <property type="entry name" value="Zinc/RING finger domain, C3HC4 (zinc finger)"/>
    <property type="match status" value="1"/>
</dbReference>
<dbReference type="GO" id="GO:0005524">
    <property type="term" value="F:ATP binding"/>
    <property type="evidence" value="ECO:0007669"/>
    <property type="project" value="UniProtKB-KW"/>
</dbReference>
<keyword evidence="4 9" id="KW-0863">Zinc-finger</keyword>
<keyword evidence="2" id="KW-0479">Metal-binding</keyword>
<feature type="compositionally biased region" description="Polar residues" evidence="10">
    <location>
        <begin position="826"/>
        <end position="836"/>
    </location>
</feature>
<evidence type="ECO:0000256" key="1">
    <source>
        <dbReference type="ARBA" id="ARBA00007025"/>
    </source>
</evidence>
<feature type="region of interest" description="Disordered" evidence="10">
    <location>
        <begin position="795"/>
        <end position="836"/>
    </location>
</feature>
<feature type="compositionally biased region" description="Basic and acidic residues" evidence="10">
    <location>
        <begin position="892"/>
        <end position="908"/>
    </location>
</feature>
<dbReference type="PROSITE" id="PS50089">
    <property type="entry name" value="ZF_RING_2"/>
    <property type="match status" value="1"/>
</dbReference>